<protein>
    <submittedName>
        <fullName evidence="2">GumN protein</fullName>
    </submittedName>
</protein>
<dbReference type="InterPro" id="IPR002816">
    <property type="entry name" value="TraB/PrgY/GumN_fam"/>
</dbReference>
<keyword evidence="1" id="KW-0472">Membrane</keyword>
<keyword evidence="3" id="KW-1185">Reference proteome</keyword>
<dbReference type="RefSeq" id="WP_151966413.1">
    <property type="nucleotide sequence ID" value="NZ_AP019860.1"/>
</dbReference>
<organism evidence="2 3">
    <name type="scientific">Uabimicrobium amorphum</name>
    <dbReference type="NCBI Taxonomy" id="2596890"/>
    <lineage>
        <taxon>Bacteria</taxon>
        <taxon>Pseudomonadati</taxon>
        <taxon>Planctomycetota</taxon>
        <taxon>Candidatus Uabimicrobiia</taxon>
        <taxon>Candidatus Uabimicrobiales</taxon>
        <taxon>Candidatus Uabimicrobiaceae</taxon>
        <taxon>Candidatus Uabimicrobium</taxon>
    </lineage>
</organism>
<dbReference type="Proteomes" id="UP000326354">
    <property type="component" value="Chromosome"/>
</dbReference>
<evidence type="ECO:0000313" key="3">
    <source>
        <dbReference type="Proteomes" id="UP000326354"/>
    </source>
</evidence>
<sequence length="266" mass="30970">MIEYIVISMAGFILVLLVLVITTNQKARPMLWKIEMDSPSYLLASLHAGIHKREIHQRIWQRLKKCRVVVFENRCDEEESKELHCSLSLSEALGSEYWKKVEQTLGLRCAKQIQNCEPWQLGVILTYCAYPDGKGVERSLKQKAHNKKICGLESMNTVPQILREIYNVEMIKELLDNDPKPQIYKMIDVYKSGNAQKLNKDHLATMPDILKKKLVWQRNKNWMPQIEHHIREGNAFIVVGAFHLVGDHSVIELLRNKGYKIHREKC</sequence>
<accession>A0A5S9IIH5</accession>
<dbReference type="CDD" id="cd14789">
    <property type="entry name" value="Tiki"/>
    <property type="match status" value="1"/>
</dbReference>
<dbReference type="OrthoDB" id="9798714at2"/>
<evidence type="ECO:0000256" key="1">
    <source>
        <dbReference type="SAM" id="Phobius"/>
    </source>
</evidence>
<keyword evidence="1" id="KW-1133">Transmembrane helix</keyword>
<name>A0A5S9IIH5_UABAM</name>
<dbReference type="Pfam" id="PF01963">
    <property type="entry name" value="TraB_PrgY_gumN"/>
    <property type="match status" value="1"/>
</dbReference>
<keyword evidence="1" id="KW-0812">Transmembrane</keyword>
<dbReference type="PANTHER" id="PTHR40590">
    <property type="entry name" value="CYTOPLASMIC PROTEIN-RELATED"/>
    <property type="match status" value="1"/>
</dbReference>
<evidence type="ECO:0000313" key="2">
    <source>
        <dbReference type="EMBL" id="BBM82161.1"/>
    </source>
</evidence>
<dbReference type="InterPro" id="IPR047111">
    <property type="entry name" value="YbaP-like"/>
</dbReference>
<feature type="transmembrane region" description="Helical" evidence="1">
    <location>
        <begin position="6"/>
        <end position="23"/>
    </location>
</feature>
<dbReference type="EMBL" id="AP019860">
    <property type="protein sequence ID" value="BBM82161.1"/>
    <property type="molecule type" value="Genomic_DNA"/>
</dbReference>
<reference evidence="2 3" key="1">
    <citation type="submission" date="2019-08" db="EMBL/GenBank/DDBJ databases">
        <title>Complete genome sequence of Candidatus Uab amorphum.</title>
        <authorList>
            <person name="Shiratori T."/>
            <person name="Suzuki S."/>
            <person name="Kakizawa Y."/>
            <person name="Ishida K."/>
        </authorList>
    </citation>
    <scope>NUCLEOTIDE SEQUENCE [LARGE SCALE GENOMIC DNA]</scope>
    <source>
        <strain evidence="2 3">SRT547</strain>
    </source>
</reference>
<dbReference type="KEGG" id="uam:UABAM_00504"/>
<dbReference type="PANTHER" id="PTHR40590:SF1">
    <property type="entry name" value="CYTOPLASMIC PROTEIN"/>
    <property type="match status" value="1"/>
</dbReference>
<dbReference type="AlphaFoldDB" id="A0A5S9IIH5"/>
<proteinExistence type="predicted"/>
<gene>
    <name evidence="2" type="ORF">UABAM_00504</name>
</gene>